<comment type="caution">
    <text evidence="4">The sequence shown here is derived from an EMBL/GenBank/DDBJ whole genome shotgun (WGS) entry which is preliminary data.</text>
</comment>
<feature type="signal peptide" evidence="2">
    <location>
        <begin position="1"/>
        <end position="38"/>
    </location>
</feature>
<organism evidence="4 5">
    <name type="scientific">Nibrella saemangeumensis</name>
    <dbReference type="NCBI Taxonomy" id="1084526"/>
    <lineage>
        <taxon>Bacteria</taxon>
        <taxon>Pseudomonadati</taxon>
        <taxon>Bacteroidota</taxon>
        <taxon>Cytophagia</taxon>
        <taxon>Cytophagales</taxon>
        <taxon>Spirosomataceae</taxon>
        <taxon>Nibrella</taxon>
    </lineage>
</organism>
<evidence type="ECO:0000256" key="1">
    <source>
        <dbReference type="SAM" id="MobiDB-lite"/>
    </source>
</evidence>
<evidence type="ECO:0000259" key="3">
    <source>
        <dbReference type="Pfam" id="PF14905"/>
    </source>
</evidence>
<dbReference type="EMBL" id="BAABHD010000014">
    <property type="protein sequence ID" value="GAA4451245.1"/>
    <property type="molecule type" value="Genomic_DNA"/>
</dbReference>
<evidence type="ECO:0000256" key="2">
    <source>
        <dbReference type="SAM" id="SignalP"/>
    </source>
</evidence>
<evidence type="ECO:0000313" key="5">
    <source>
        <dbReference type="Proteomes" id="UP001501175"/>
    </source>
</evidence>
<dbReference type="InterPro" id="IPR041700">
    <property type="entry name" value="OMP_b-brl_3"/>
</dbReference>
<dbReference type="SUPFAM" id="SSF56935">
    <property type="entry name" value="Porins"/>
    <property type="match status" value="1"/>
</dbReference>
<proteinExistence type="predicted"/>
<keyword evidence="2" id="KW-0732">Signal</keyword>
<feature type="domain" description="Outer membrane protein beta-barrel" evidence="3">
    <location>
        <begin position="497"/>
        <end position="964"/>
    </location>
</feature>
<dbReference type="Pfam" id="PF14905">
    <property type="entry name" value="OMP_b-brl_3"/>
    <property type="match status" value="1"/>
</dbReference>
<keyword evidence="4" id="KW-0675">Receptor</keyword>
<dbReference type="Proteomes" id="UP001501175">
    <property type="component" value="Unassembled WGS sequence"/>
</dbReference>
<name>A0ABP8ML59_9BACT</name>
<reference evidence="5" key="1">
    <citation type="journal article" date="2019" name="Int. J. Syst. Evol. Microbiol.">
        <title>The Global Catalogue of Microorganisms (GCM) 10K type strain sequencing project: providing services to taxonomists for standard genome sequencing and annotation.</title>
        <authorList>
            <consortium name="The Broad Institute Genomics Platform"/>
            <consortium name="The Broad Institute Genome Sequencing Center for Infectious Disease"/>
            <person name="Wu L."/>
            <person name="Ma J."/>
        </authorList>
    </citation>
    <scope>NUCLEOTIDE SEQUENCE [LARGE SCALE GENOMIC DNA]</scope>
    <source>
        <strain evidence="5">JCM 17927</strain>
    </source>
</reference>
<dbReference type="SUPFAM" id="SSF49464">
    <property type="entry name" value="Carboxypeptidase regulatory domain-like"/>
    <property type="match status" value="1"/>
</dbReference>
<evidence type="ECO:0000313" key="4">
    <source>
        <dbReference type="EMBL" id="GAA4451245.1"/>
    </source>
</evidence>
<protein>
    <submittedName>
        <fullName evidence="4">TonB-dependent receptor</fullName>
    </submittedName>
</protein>
<dbReference type="Gene3D" id="2.60.40.1120">
    <property type="entry name" value="Carboxypeptidase-like, regulatory domain"/>
    <property type="match status" value="1"/>
</dbReference>
<dbReference type="InterPro" id="IPR008969">
    <property type="entry name" value="CarboxyPept-like_regulatory"/>
</dbReference>
<gene>
    <name evidence="4" type="ORF">GCM10023189_13020</name>
</gene>
<keyword evidence="5" id="KW-1185">Reference proteome</keyword>
<dbReference type="Pfam" id="PF13620">
    <property type="entry name" value="CarboxypepD_reg"/>
    <property type="match status" value="1"/>
</dbReference>
<feature type="region of interest" description="Disordered" evidence="1">
    <location>
        <begin position="312"/>
        <end position="346"/>
    </location>
</feature>
<accession>A0ABP8ML59</accession>
<sequence length="972" mass="107591">MSFHILIQLSRTRPSRLTRLTGWLLVLGFCWAALPAQAQNLQLTGKITDAKQEPLIGVPVILSARQDTTQKKYAVTDTNGVFVFTSLAPGGYRLRATYLGFQEFSRFVRLTQDGQNIGTLVLQEDAKTLQEVKVVGRQATAQQKGDTLQFNANAFKVNQDATTEDLVKKMPGVTVENGTVKAQGEDVQQVLIDGKPFFGDDPTAALRNLPAEVVDKIEVFDRLSDQSQFTGFNDGNTQKTINIVTRGDRQQGTFGRVYGGYGTDDVYSGGGNVNFFKGARRLSIVGLSNNVNQQNFASQDLLGVNSGGGGGGFGGRGGGGRGGAGGGRGGGGGGPRGGGGGGGGNFGGGGGGGDNFLVGQQNGINGTNSFGVNYADDWGKKVTFRGSYFFNNSNNRNTQSVLRQYFLGENTTQFYNENSDNSSTNLNHRIDARIEYNINQNNSLLITPRLRWQNSRSNSDVMGLTYLSDTLRLNQTSNDYFARNTGYNFSNNILFRHRFAKRGRTMSVNVGTDLSNRDSYSTLLSLNQYFTQNNRIDRIQQRTTGTAPSYQLSTNIAYTEPLSKVSQLQLNYNVSYRNSESERETYRYDPVFLKYNQLDTLLSNTFLNDYVTNQVGAGYNYRTPKVGFTVNVNVQRADLISEQVFPRVNNVQAAFTNVLPFMTLDYRLSKDSRLRLFYRTNTQAPGVTQLQNVIDNSNPLFLTAGNPDLKQAYSHNFTARYSLTKPVQSRTLFVLVGSSMTNNYIGNSTLISDGTAQLPNGTLIGQGVQLSRPVNLDGLWNMRSFVTYGAPLGFIKSNLSINFGVNYSRTPGLINNRINYANGSLFSQGAVLSSNISQKLDFTLTYTFNYNQIKNTIQPQLDNNYYFSVASARVNWLFGKGFLFQTDLTNQQYRGLTGGFNQNFTLWNASVGKKFLKDQRGEIKVTGFDLLKQNTSISRSLTDTYVEDTRSLVLQRYFMMTFTYTLRQFKVG</sequence>
<dbReference type="RefSeq" id="WP_345241772.1">
    <property type="nucleotide sequence ID" value="NZ_BAABHD010000014.1"/>
</dbReference>
<feature type="chain" id="PRO_5047009931" evidence="2">
    <location>
        <begin position="39"/>
        <end position="972"/>
    </location>
</feature>